<dbReference type="GeneID" id="29057202"/>
<protein>
    <submittedName>
        <fullName evidence="1">Uncharacterized protein</fullName>
    </submittedName>
</protein>
<dbReference type="RefSeq" id="YP_009290870.1">
    <property type="nucleotide sequence ID" value="NC_031107.2"/>
</dbReference>
<dbReference type="OrthoDB" id="20280at10239"/>
<dbReference type="KEGG" id="vg:29057202"/>
<organism evidence="1 2">
    <name type="scientific">Erwinia phage vB_EamM_Asesino</name>
    <dbReference type="NCBI Taxonomy" id="1883370"/>
    <lineage>
        <taxon>Viruses</taxon>
        <taxon>Duplodnaviria</taxon>
        <taxon>Heunggongvirae</taxon>
        <taxon>Uroviricota</taxon>
        <taxon>Caudoviricetes</taxon>
        <taxon>Chimalliviridae</taxon>
        <taxon>Erskinevirus</taxon>
        <taxon>Erskinevirus asesino</taxon>
    </lineage>
</organism>
<dbReference type="Proteomes" id="UP000202181">
    <property type="component" value="Segment"/>
</dbReference>
<evidence type="ECO:0000313" key="2">
    <source>
        <dbReference type="Proteomes" id="UP000202181"/>
    </source>
</evidence>
<proteinExistence type="predicted"/>
<dbReference type="EMBL" id="KX397364">
    <property type="protein sequence ID" value="ANZ48265.1"/>
    <property type="molecule type" value="Genomic_DNA"/>
</dbReference>
<name>A0A1B2IAL6_9CAUD</name>
<sequence>MTDNNIIPFAKPAATKTAEPITVASGDKGQVINLSTPEVGGLEIPQPDGTTKTILFSADMMDWWYIIAVRMWARCPEGMVDRIFINTDRGLHEQGAWFDQKRTLSIRINRNQLVQIAEALPFILTSTFNGQMDDDLYMQLSALTAEHRVEDDIPEYKEALIIHPTLDPEEFCLIWVEC</sequence>
<keyword evidence="2" id="KW-1185">Reference proteome</keyword>
<gene>
    <name evidence="1" type="ORF">ASESINO_252</name>
</gene>
<reference evidence="1" key="1">
    <citation type="submission" date="2016-06" db="EMBL/GenBank/DDBJ databases">
        <authorList>
            <person name="Berg J.A."/>
            <person name="Hyde J.R."/>
            <person name="Breakwell D.P."/>
            <person name="Hope S."/>
            <person name="Grose J.H."/>
        </authorList>
    </citation>
    <scope>NUCLEOTIDE SEQUENCE [LARGE SCALE GENOMIC DNA]</scope>
</reference>
<evidence type="ECO:0000313" key="1">
    <source>
        <dbReference type="EMBL" id="ANZ48265.1"/>
    </source>
</evidence>
<accession>A0A1B2IAL6</accession>